<evidence type="ECO:0000256" key="2">
    <source>
        <dbReference type="ARBA" id="ARBA00022679"/>
    </source>
</evidence>
<feature type="domain" description="Cilia- and flagella-associated protein 61 N-terminal" evidence="6">
    <location>
        <begin position="9"/>
        <end position="314"/>
    </location>
</feature>
<feature type="region of interest" description="Disordered" evidence="5">
    <location>
        <begin position="1064"/>
        <end position="1090"/>
    </location>
</feature>
<sequence>MDHQELYAIRRSEDRDQNGVLELDSPSKEARRTYFGRALLGAVIETSFLALTATDPARPDRVLGFAAFDNSPSGELADAACYPAFLEHKFDLPPPSAFLFLTYFAHRQTASGVASRPPVIRHLLHTLFATLVNKRCVLLVLPGDVNIAETEPVLDKFFERVPTRSTSLEAPKGSLAVSLEWKRLEQQFVKNAKTFNQFTVYQAKVDAFFPPVHVRRARVEDHDDLEPILTAQAEAVSSAFGEYFLAELIHDQDEHNVCLIAEATTSTGSSSANVAAGTAGQGRAVGLLAISDQIDVSTLQDNFALGALNDLAKSNAAGLRAGKITPTRLVIAGPPAGGKGTQCELLVEAFDVLHLSTGDLLRAAVACGTPLGVQAQQFMDSGQLVPDELIVDVVLERLGQPDCEARGWLLDGFPRTATQAQALLAAGFCPDAVIALDVPDDEVVRRIAGRRVDPETGKTYHLEFNPPPQDEDVLDRLVQRSDDTESTIRQRLTTFHKHLGTVLSAFSGVSGSAAKVVSVNGLQSKHAVAQHIIEQTRGIKTAQKLRLLVNRGELTPSKLVISGPPAGGKGTQCEQLVALLGVVHLSTGDILRQAIREKSSLGLQAQGYMDSGQLVPDELIVDVVLERITRPDCESRGWLLDGFPRTATQAEALLAARDGKAAPDCVLVLDVPDEEVIRRIAGRRVDPETGKTYHVEFNPPPPEVQSRVIQRSDDTEETLRTRLEQFHAHSDGVLSAFEAYRGKDGATVQIVRADGLQPATAIAQAFVAPTFQRGTEAEARVLRRTGAESLSKVARAEAHSNCFAITLFCVGDDAFERSSSADLLVAAFATFPDRDYCLLTLPTHAQEPPCLAFFSRMTAQPTSAFTHALYVVHRDAVSVFYPRTSDGRGVLHPVQIGIQRLLPSGGSPADDAAELAPLLGGLDRHTREALDQALASASEEAEIDLEDSPRHAAFVVRANGQVVGLAALARRPEVATLLPHHFDIDRVARMEFHRAKDLAFVRHLVLNPIFASCSRFVLLELMRHFRKTCLIYQVPTGLGSKSPSLPAQASFSVALEEFVLAPPRRSGGGTVSRPATRDGSANEEVGDDVKDERERLRRATVCAAFALFVLPKRLLSEPKMIINQRLVIVGASDAGLSCLARLLATPYLHFSNLTLVSPHGLAVAPMDDDEDGAMRARASDFARKSTFTAVELEQYSLRTHVRVIESRMVRVDRDTRALVLQDGSCIPYDYLALTTGLQDGTCTSLGRLPRFVDEDLGGTSGKATAAAYYPPVTPKQMLILGDLTAAHKLHDSLYKLDLAEGDDHQLGGSILVYGSSLLALQVIQALLVRGVRGNRIHHISPARDSGGGVFEDTVVRSEVEKQYTMNGVTLHAATKVVAIETASGNNDELEGVRVVSTLDASKGSDHALRGAGDTDENDTPAVKGELIPCTWLLCCQHNDADADVFRAVNESGLVYDGRLVVDGQMRTTDARVLGAGSLCRFSRRFIAAKLHENYSSREGGELLARSLLQLLDPLAVPDTSHDGHQTPAHHTQASKPPMVPPPEMELPVVRSAVILGGKHYVQISIPALTNTLALQALPTNTASRTTDVSLIGGEAFEMDVASRPATATSSAGRPSRYTCLLFDDVGVLNRLEYLGDGAVPVRDLQNLVGLHEAYLNSALASYAAGKVRDWVAFFAHPWTSALYHDRFPAFRAKLRTLLAKDDGVRTIADDAVAFMRETGDTKGAMALAQERVGRGGSALEPSTRRLVESQVLEFLGSNRDVLNMFLLPKGRPSK</sequence>
<dbReference type="InParanoid" id="H3GIQ0"/>
<dbReference type="EMBL" id="DS566012">
    <property type="status" value="NOT_ANNOTATED_CDS"/>
    <property type="molecule type" value="Genomic_DNA"/>
</dbReference>
<dbReference type="Pfam" id="PF23150">
    <property type="entry name" value="CFAP61_dimer"/>
    <property type="match status" value="1"/>
</dbReference>
<keyword evidence="3" id="KW-0547">Nucleotide-binding</keyword>
<evidence type="ECO:0000259" key="7">
    <source>
        <dbReference type="Pfam" id="PF23150"/>
    </source>
</evidence>
<dbReference type="PROSITE" id="PS00113">
    <property type="entry name" value="ADENYLATE_KINASE"/>
    <property type="match status" value="2"/>
</dbReference>
<dbReference type="InterPro" id="IPR036188">
    <property type="entry name" value="FAD/NAD-bd_sf"/>
</dbReference>
<dbReference type="Gene3D" id="3.40.50.300">
    <property type="entry name" value="P-loop containing nucleotide triphosphate hydrolases"/>
    <property type="match status" value="2"/>
</dbReference>
<feature type="domain" description="CFAP61 dimerisation" evidence="7">
    <location>
        <begin position="1542"/>
        <end position="1682"/>
    </location>
</feature>
<dbReference type="CDD" id="cd01428">
    <property type="entry name" value="ADK"/>
    <property type="match status" value="2"/>
</dbReference>
<dbReference type="STRING" id="164328.H3GIQ0"/>
<dbReference type="VEuPathDB" id="FungiDB:KRP22_1838"/>
<comment type="similarity">
    <text evidence="1">Belongs to the adenylate kinase family.</text>
</comment>
<dbReference type="PRINTS" id="PR00094">
    <property type="entry name" value="ADENYLTKNASE"/>
</dbReference>
<evidence type="ECO:0000256" key="1">
    <source>
        <dbReference type="ARBA" id="ARBA00007220"/>
    </source>
</evidence>
<dbReference type="Proteomes" id="UP000005238">
    <property type="component" value="Unassembled WGS sequence"/>
</dbReference>
<keyword evidence="2" id="KW-0808">Transferase</keyword>
<evidence type="ECO:0000313" key="8">
    <source>
        <dbReference type="EnsemblProtists" id="Phyra75954"/>
    </source>
</evidence>
<keyword evidence="4" id="KW-0418">Kinase</keyword>
<dbReference type="EnsemblProtists" id="Phyra75954">
    <property type="protein sequence ID" value="Phyra75954"/>
    <property type="gene ID" value="Phyra75954"/>
</dbReference>
<feature type="region of interest" description="Disordered" evidence="5">
    <location>
        <begin position="1516"/>
        <end position="1540"/>
    </location>
</feature>
<proteinExistence type="inferred from homology"/>
<evidence type="ECO:0000256" key="4">
    <source>
        <dbReference type="ARBA" id="ARBA00022777"/>
    </source>
</evidence>
<dbReference type="eggNOG" id="KOG3078">
    <property type="taxonomic scope" value="Eukaryota"/>
</dbReference>
<evidence type="ECO:0000313" key="9">
    <source>
        <dbReference type="Proteomes" id="UP000005238"/>
    </source>
</evidence>
<name>H3GIQ0_PHYRM</name>
<dbReference type="PANTHER" id="PTHR21178:SF8">
    <property type="entry name" value="CILIA- AND FLAGELLA-ASSOCIATED PROTEIN 61"/>
    <property type="match status" value="1"/>
</dbReference>
<accession>H3GIQ0</accession>
<reference evidence="8" key="2">
    <citation type="submission" date="2015-06" db="UniProtKB">
        <authorList>
            <consortium name="EnsemblProtists"/>
        </authorList>
    </citation>
    <scope>IDENTIFICATION</scope>
    <source>
        <strain evidence="8">Pr102</strain>
    </source>
</reference>
<dbReference type="HAMAP" id="MF_00235">
    <property type="entry name" value="Adenylate_kinase_Adk"/>
    <property type="match status" value="2"/>
</dbReference>
<dbReference type="InterPro" id="IPR033690">
    <property type="entry name" value="Adenylat_kinase_CS"/>
</dbReference>
<dbReference type="SUPFAM" id="SSF57774">
    <property type="entry name" value="Microbial and mitochondrial ADK, insert 'zinc finger' domain"/>
    <property type="match status" value="2"/>
</dbReference>
<feature type="region of interest" description="Disordered" evidence="5">
    <location>
        <begin position="690"/>
        <end position="710"/>
    </location>
</feature>
<dbReference type="InterPro" id="IPR032151">
    <property type="entry name" value="CFAP61_N"/>
</dbReference>
<organism evidence="8 9">
    <name type="scientific">Phytophthora ramorum</name>
    <name type="common">Sudden oak death agent</name>
    <dbReference type="NCBI Taxonomy" id="164328"/>
    <lineage>
        <taxon>Eukaryota</taxon>
        <taxon>Sar</taxon>
        <taxon>Stramenopiles</taxon>
        <taxon>Oomycota</taxon>
        <taxon>Peronosporomycetes</taxon>
        <taxon>Peronosporales</taxon>
        <taxon>Peronosporaceae</taxon>
        <taxon>Phytophthora</taxon>
    </lineage>
</organism>
<dbReference type="InterPro" id="IPR000850">
    <property type="entry name" value="Adenylat/UMP-CMP_kin"/>
</dbReference>
<dbReference type="HOGENOM" id="CLU_241552_0_0_1"/>
<evidence type="ECO:0000259" key="6">
    <source>
        <dbReference type="Pfam" id="PF16092"/>
    </source>
</evidence>
<dbReference type="NCBIfam" id="TIGR01351">
    <property type="entry name" value="adk"/>
    <property type="match status" value="2"/>
</dbReference>
<protein>
    <submittedName>
        <fullName evidence="8">Uncharacterized protein</fullName>
    </submittedName>
</protein>
<dbReference type="PANTHER" id="PTHR21178">
    <property type="entry name" value="CILIA- AND FLAGELLA-ASSOCIATED PROTEIN 61"/>
    <property type="match status" value="1"/>
</dbReference>
<dbReference type="Pfam" id="PF16092">
    <property type="entry name" value="CFAP61_N"/>
    <property type="match status" value="1"/>
</dbReference>
<evidence type="ECO:0000256" key="5">
    <source>
        <dbReference type="SAM" id="MobiDB-lite"/>
    </source>
</evidence>
<dbReference type="InterPro" id="IPR056299">
    <property type="entry name" value="CFAP61_dimer"/>
</dbReference>
<dbReference type="VEuPathDB" id="FungiDB:KRP23_9301"/>
<keyword evidence="9" id="KW-1185">Reference proteome</keyword>
<dbReference type="OMA" id="PDCESRG"/>
<reference evidence="9" key="1">
    <citation type="journal article" date="2006" name="Science">
        <title>Phytophthora genome sequences uncover evolutionary origins and mechanisms of pathogenesis.</title>
        <authorList>
            <person name="Tyler B.M."/>
            <person name="Tripathy S."/>
            <person name="Zhang X."/>
            <person name="Dehal P."/>
            <person name="Jiang R.H."/>
            <person name="Aerts A."/>
            <person name="Arredondo F.D."/>
            <person name="Baxter L."/>
            <person name="Bensasson D."/>
            <person name="Beynon J.L."/>
            <person name="Chapman J."/>
            <person name="Damasceno C.M."/>
            <person name="Dorrance A.E."/>
            <person name="Dou D."/>
            <person name="Dickerman A.W."/>
            <person name="Dubchak I.L."/>
            <person name="Garbelotto M."/>
            <person name="Gijzen M."/>
            <person name="Gordon S.G."/>
            <person name="Govers F."/>
            <person name="Grunwald N.J."/>
            <person name="Huang W."/>
            <person name="Ivors K.L."/>
            <person name="Jones R.W."/>
            <person name="Kamoun S."/>
            <person name="Krampis K."/>
            <person name="Lamour K.H."/>
            <person name="Lee M.K."/>
            <person name="McDonald W.H."/>
            <person name="Medina M."/>
            <person name="Meijer H.J."/>
            <person name="Nordberg E.K."/>
            <person name="Maclean D.J."/>
            <person name="Ospina-Giraldo M.D."/>
            <person name="Morris P.F."/>
            <person name="Phuntumart V."/>
            <person name="Putnam N.H."/>
            <person name="Rash S."/>
            <person name="Rose J.K."/>
            <person name="Sakihama Y."/>
            <person name="Salamov A.A."/>
            <person name="Savidor A."/>
            <person name="Scheuring C.F."/>
            <person name="Smith B.M."/>
            <person name="Sobral B.W."/>
            <person name="Terry A."/>
            <person name="Torto-Alalibo T.A."/>
            <person name="Win J."/>
            <person name="Xu Z."/>
            <person name="Zhang H."/>
            <person name="Grigoriev I.V."/>
            <person name="Rokhsar D.S."/>
            <person name="Boore J.L."/>
        </authorList>
    </citation>
    <scope>NUCLEOTIDE SEQUENCE [LARGE SCALE GENOMIC DNA]</scope>
    <source>
        <strain evidence="9">Pr102</strain>
    </source>
</reference>
<dbReference type="InterPro" id="IPR006259">
    <property type="entry name" value="Adenyl_kin_sub"/>
</dbReference>
<dbReference type="InterPro" id="IPR038884">
    <property type="entry name" value="CFAP61"/>
</dbReference>
<evidence type="ECO:0000256" key="3">
    <source>
        <dbReference type="ARBA" id="ARBA00022741"/>
    </source>
</evidence>
<dbReference type="SUPFAM" id="SSF52540">
    <property type="entry name" value="P-loop containing nucleoside triphosphate hydrolases"/>
    <property type="match status" value="2"/>
</dbReference>
<dbReference type="GO" id="GO:0004017">
    <property type="term" value="F:AMP kinase activity"/>
    <property type="evidence" value="ECO:0007669"/>
    <property type="project" value="InterPro"/>
</dbReference>
<dbReference type="GO" id="GO:0005524">
    <property type="term" value="F:ATP binding"/>
    <property type="evidence" value="ECO:0007669"/>
    <property type="project" value="InterPro"/>
</dbReference>
<dbReference type="SUPFAM" id="SSF51905">
    <property type="entry name" value="FAD/NAD(P)-binding domain"/>
    <property type="match status" value="1"/>
</dbReference>
<dbReference type="Pfam" id="PF00406">
    <property type="entry name" value="ADK"/>
    <property type="match status" value="2"/>
</dbReference>
<dbReference type="InterPro" id="IPR027417">
    <property type="entry name" value="P-loop_NTPase"/>
</dbReference>
<dbReference type="InterPro" id="IPR036193">
    <property type="entry name" value="ADK_active_lid_dom_sf"/>
</dbReference>
<dbReference type="Gene3D" id="3.50.50.60">
    <property type="entry name" value="FAD/NAD(P)-binding domain"/>
    <property type="match status" value="2"/>
</dbReference>